<feature type="compositionally biased region" description="Low complexity" evidence="1">
    <location>
        <begin position="616"/>
        <end position="626"/>
    </location>
</feature>
<evidence type="ECO:0000259" key="2">
    <source>
        <dbReference type="Pfam" id="PF25122"/>
    </source>
</evidence>
<dbReference type="PANTHER" id="PTHR36308:SF1">
    <property type="entry name" value="DENTIN SIALOPHOSPHOPROTEIN-RELATED"/>
    <property type="match status" value="1"/>
</dbReference>
<dbReference type="Pfam" id="PF25122">
    <property type="entry name" value="DUF7815"/>
    <property type="match status" value="1"/>
</dbReference>
<organism evidence="3 4">
    <name type="scientific">Canna indica</name>
    <name type="common">Indian-shot</name>
    <dbReference type="NCBI Taxonomy" id="4628"/>
    <lineage>
        <taxon>Eukaryota</taxon>
        <taxon>Viridiplantae</taxon>
        <taxon>Streptophyta</taxon>
        <taxon>Embryophyta</taxon>
        <taxon>Tracheophyta</taxon>
        <taxon>Spermatophyta</taxon>
        <taxon>Magnoliopsida</taxon>
        <taxon>Liliopsida</taxon>
        <taxon>Zingiberales</taxon>
        <taxon>Cannaceae</taxon>
        <taxon>Canna</taxon>
    </lineage>
</organism>
<sequence length="744" mass="81605">MAFEIPSARIRQLQADLRREAGVPAYDPADPSIPQLPSIADAVAALDPDLPPSLRCDRCSGALPRGLQSTICIYCGADRGKGGLSHSISFNSTIACRKLLDFLGLDGSEAVLLDTESSGSNKQQETPKGELVLSDLLDLELRWPSDKEDVDNNTTITMPSPNTYALSLPGVDLDNFFSERKQETPAITPEPIEEFMPRQTKDTNIPVSSGSENFAELEKLQATDTKTSSFSSNFGESFSVWNAEFQPASTNTSVSPKSLDLFQDSSVHGLAHAPKTESAADQLENIEVVGGIGNESDPPSMVNKQPQDDFWPMESVKIDASHPHKSDTYDDTMSVLNSTSSRGITEFDVPDNIWLTSSTKESENSSHINPNDDPFDLWQDFTSSIEKQKSLSNQGPETGLTLFDHSSETKLANLFSESNKNELGEHKSLDTKNDYTDDWQDFTSSGQQGSSLSYGTQSSAAFFDHPLEMKSVDPLQMSSKEGSDSLDTMDNIHDSSDAWQNFAGSGETMKYSINKGASSKDSLGSNAVDSWPVDKTKDLDKNNSLHGDDDSFDDWQDFTSFSNGPERSSNLGIPSGSTLFEQPSETKSVDTWPTKEQIESTNGHDDTFDDWQDFTSSIQVQQSSSSPGEQSKDSMSGHLSETNLVHQQGIKTDAFSQAWEDQKDYPGEKDIQLTSLSSDRTKEVDHETAMDPYSMMWDIKATSESSNANANSKSEKSDVEKLTSQMPDLSFMLAEELSVPEKHT</sequence>
<feature type="compositionally biased region" description="Polar residues" evidence="1">
    <location>
        <begin position="627"/>
        <end position="642"/>
    </location>
</feature>
<name>A0AAQ3QLT0_9LILI</name>
<dbReference type="PANTHER" id="PTHR36308">
    <property type="entry name" value="DENTIN SIALOPHOSPHOPROTEIN-RELATED"/>
    <property type="match status" value="1"/>
</dbReference>
<dbReference type="InterPro" id="IPR056717">
    <property type="entry name" value="DUF7815"/>
</dbReference>
<feature type="compositionally biased region" description="Polar residues" evidence="1">
    <location>
        <begin position="563"/>
        <end position="591"/>
    </location>
</feature>
<gene>
    <name evidence="3" type="ORF">Cni_G22641</name>
</gene>
<protein>
    <recommendedName>
        <fullName evidence="2">DUF7815 domain-containing protein</fullName>
    </recommendedName>
</protein>
<feature type="compositionally biased region" description="Polar residues" evidence="1">
    <location>
        <begin position="515"/>
        <end position="528"/>
    </location>
</feature>
<feature type="compositionally biased region" description="Polar residues" evidence="1">
    <location>
        <begin position="476"/>
        <end position="488"/>
    </location>
</feature>
<feature type="compositionally biased region" description="Low complexity" evidence="1">
    <location>
        <begin position="703"/>
        <end position="712"/>
    </location>
</feature>
<reference evidence="3 4" key="1">
    <citation type="submission" date="2023-10" db="EMBL/GenBank/DDBJ databases">
        <title>Chromosome-scale genome assembly provides insights into flower coloration mechanisms of Canna indica.</title>
        <authorList>
            <person name="Li C."/>
        </authorList>
    </citation>
    <scope>NUCLEOTIDE SEQUENCE [LARGE SCALE GENOMIC DNA]</scope>
    <source>
        <tissue evidence="3">Flower</tissue>
    </source>
</reference>
<keyword evidence="4" id="KW-1185">Reference proteome</keyword>
<feature type="compositionally biased region" description="Basic and acidic residues" evidence="1">
    <location>
        <begin position="596"/>
        <end position="606"/>
    </location>
</feature>
<feature type="domain" description="DUF7815" evidence="2">
    <location>
        <begin position="52"/>
        <end position="77"/>
    </location>
</feature>
<feature type="region of interest" description="Disordered" evidence="1">
    <location>
        <begin position="703"/>
        <end position="727"/>
    </location>
</feature>
<dbReference type="AlphaFoldDB" id="A0AAQ3QLT0"/>
<feature type="region of interest" description="Disordered" evidence="1">
    <location>
        <begin position="472"/>
        <end position="492"/>
    </location>
</feature>
<accession>A0AAQ3QLT0</accession>
<proteinExistence type="predicted"/>
<feature type="compositionally biased region" description="Basic and acidic residues" evidence="1">
    <location>
        <begin position="532"/>
        <end position="549"/>
    </location>
</feature>
<dbReference type="EMBL" id="CP136896">
    <property type="protein sequence ID" value="WOL13861.1"/>
    <property type="molecule type" value="Genomic_DNA"/>
</dbReference>
<feature type="region of interest" description="Disordered" evidence="1">
    <location>
        <begin position="665"/>
        <end position="685"/>
    </location>
</feature>
<evidence type="ECO:0000313" key="4">
    <source>
        <dbReference type="Proteomes" id="UP001327560"/>
    </source>
</evidence>
<evidence type="ECO:0000256" key="1">
    <source>
        <dbReference type="SAM" id="MobiDB-lite"/>
    </source>
</evidence>
<feature type="region of interest" description="Disordered" evidence="1">
    <location>
        <begin position="513"/>
        <end position="642"/>
    </location>
</feature>
<evidence type="ECO:0000313" key="3">
    <source>
        <dbReference type="EMBL" id="WOL13861.1"/>
    </source>
</evidence>
<dbReference type="Proteomes" id="UP001327560">
    <property type="component" value="Chromosome 7"/>
</dbReference>